<feature type="compositionally biased region" description="Polar residues" evidence="1">
    <location>
        <begin position="398"/>
        <end position="413"/>
    </location>
</feature>
<geneLocation type="chloroplast" evidence="3"/>
<keyword evidence="2" id="KW-1133">Transmembrane helix</keyword>
<keyword evidence="2" id="KW-0812">Transmembrane</keyword>
<dbReference type="RefSeq" id="YP_009059312.1">
    <property type="nucleotide sequence ID" value="NC_024928.1"/>
</dbReference>
<accession>A0A023JEP5</accession>
<keyword evidence="3" id="KW-0934">Plastid</keyword>
<dbReference type="EMBL" id="KF733443">
    <property type="protein sequence ID" value="AHI51209.1"/>
    <property type="molecule type" value="Genomic_DNA"/>
</dbReference>
<dbReference type="GeneID" id="20465758"/>
<proteinExistence type="predicted"/>
<keyword evidence="3" id="KW-0150">Chloroplast</keyword>
<dbReference type="RefSeq" id="YP_009059262.1">
    <property type="nucleotide sequence ID" value="NC_024928.1"/>
</dbReference>
<name>A0A023JEP5_9STRA</name>
<feature type="region of interest" description="Disordered" evidence="1">
    <location>
        <begin position="398"/>
        <end position="419"/>
    </location>
</feature>
<gene>
    <name evidence="3" type="primary">orf419</name>
</gene>
<dbReference type="GeneID" id="20465817"/>
<protein>
    <submittedName>
        <fullName evidence="3">Uncharacterized protein</fullName>
    </submittedName>
</protein>
<evidence type="ECO:0000256" key="2">
    <source>
        <dbReference type="SAM" id="Phobius"/>
    </source>
</evidence>
<reference evidence="3" key="1">
    <citation type="journal article" date="2014" name="Genome Biol. Evol.">
        <title>Serial gene losses and foreign DNA underlie size and sequence variation in the plastid genomes of diatoms.</title>
        <authorList>
            <person name="Ruck E.C."/>
            <person name="Nakov T."/>
            <person name="Jansen R.K."/>
            <person name="Theriot E.C."/>
            <person name="Alverson A.J."/>
        </authorList>
    </citation>
    <scope>NUCLEOTIDE SEQUENCE</scope>
    <source>
        <strain evidence="3">Utex FD354</strain>
    </source>
</reference>
<feature type="transmembrane region" description="Helical" evidence="2">
    <location>
        <begin position="148"/>
        <end position="168"/>
    </location>
</feature>
<keyword evidence="2" id="KW-0472">Membrane</keyword>
<organism evidence="3">
    <name type="scientific">Eunotia naegelii</name>
    <dbReference type="NCBI Taxonomy" id="1458866"/>
    <lineage>
        <taxon>Eukaryota</taxon>
        <taxon>Sar</taxon>
        <taxon>Stramenopiles</taxon>
        <taxon>Ochrophyta</taxon>
        <taxon>Bacillariophyta</taxon>
        <taxon>Bacillariophyceae</taxon>
        <taxon>Eunotiophycidae</taxon>
        <taxon>Eunotiales</taxon>
        <taxon>Eunotiaceae</taxon>
        <taxon>Eunotia</taxon>
    </lineage>
</organism>
<sequence>MEPKRLEKEKYPYCAVTLLEPKEFLSEKICRNTIRVRKTVIIKIKWGLFYAQILVTLSNNPLKPSIGMGFSPIVGSSCPSIIRDIGEINSYNKKKIVIAQVTKNSPEKIYPFTDHQIDEFYELTLQYLNNSISQEELLLKLRGGDFDIPYWFSVVSLVGAMIIVMNNLNLVDGFQVNRGGIRPPHHGWIPGNNPKPGNSFESGKGAGPRSVTVEGVLGNHNSNSYDYDTYDTDQVSNELEKQSHRKTINIKVADEIYIFENEYINSPEELIFVLAERVYKSIRESNTDIDDIAQNLGFKQINIKNLKDHVFYSEHYFDGYVGEEPEIKRFDALFEQAIAWKRLESGRHTEADVSWLKHECAERHHELKYGSTYEEAHKRAESRYKGYPWDNANNPWNYEANSSDNDITPWNPSDNDKLN</sequence>
<evidence type="ECO:0000256" key="1">
    <source>
        <dbReference type="SAM" id="MobiDB-lite"/>
    </source>
</evidence>
<evidence type="ECO:0000313" key="3">
    <source>
        <dbReference type="EMBL" id="AHI51209.1"/>
    </source>
</evidence>
<dbReference type="AlphaFoldDB" id="A0A023JEP5"/>
<dbReference type="EMBL" id="KF733443">
    <property type="protein sequence ID" value="AHI51259.1"/>
    <property type="molecule type" value="Genomic_DNA"/>
</dbReference>